<evidence type="ECO:0000256" key="3">
    <source>
        <dbReference type="ARBA" id="ARBA00022692"/>
    </source>
</evidence>
<dbReference type="SUPFAM" id="SSF53850">
    <property type="entry name" value="Periplasmic binding protein-like II"/>
    <property type="match status" value="1"/>
</dbReference>
<protein>
    <submittedName>
        <fullName evidence="8">ABC transporter permease</fullName>
    </submittedName>
</protein>
<feature type="transmembrane region" description="Helical" evidence="6">
    <location>
        <begin position="230"/>
        <end position="255"/>
    </location>
</feature>
<evidence type="ECO:0000259" key="7">
    <source>
        <dbReference type="Pfam" id="PF12698"/>
    </source>
</evidence>
<feature type="transmembrane region" description="Helical" evidence="6">
    <location>
        <begin position="20"/>
        <end position="42"/>
    </location>
</feature>
<dbReference type="PANTHER" id="PTHR30294:SF29">
    <property type="entry name" value="MULTIDRUG ABC TRANSPORTER PERMEASE YBHS-RELATED"/>
    <property type="match status" value="1"/>
</dbReference>
<feature type="transmembrane region" description="Helical" evidence="6">
    <location>
        <begin position="321"/>
        <end position="340"/>
    </location>
</feature>
<gene>
    <name evidence="8" type="ORF">U0035_17420</name>
</gene>
<comment type="subcellular location">
    <subcellularLocation>
        <location evidence="1">Cell membrane</location>
        <topology evidence="1">Multi-pass membrane protein</topology>
    </subcellularLocation>
</comment>
<keyword evidence="9" id="KW-1185">Reference proteome</keyword>
<dbReference type="RefSeq" id="WP_114792473.1">
    <property type="nucleotide sequence ID" value="NZ_CP139960.1"/>
</dbReference>
<evidence type="ECO:0000256" key="4">
    <source>
        <dbReference type="ARBA" id="ARBA00022989"/>
    </source>
</evidence>
<evidence type="ECO:0000256" key="6">
    <source>
        <dbReference type="SAM" id="Phobius"/>
    </source>
</evidence>
<name>A0ABZ0W4L1_9BACT</name>
<dbReference type="Proteomes" id="UP001325680">
    <property type="component" value="Chromosome"/>
</dbReference>
<evidence type="ECO:0000313" key="9">
    <source>
        <dbReference type="Proteomes" id="UP001325680"/>
    </source>
</evidence>
<organism evidence="8 9">
    <name type="scientific">Niabella yanshanensis</name>
    <dbReference type="NCBI Taxonomy" id="577386"/>
    <lineage>
        <taxon>Bacteria</taxon>
        <taxon>Pseudomonadati</taxon>
        <taxon>Bacteroidota</taxon>
        <taxon>Chitinophagia</taxon>
        <taxon>Chitinophagales</taxon>
        <taxon>Chitinophagaceae</taxon>
        <taxon>Niabella</taxon>
    </lineage>
</organism>
<keyword evidence="5 6" id="KW-0472">Membrane</keyword>
<keyword evidence="2" id="KW-1003">Cell membrane</keyword>
<feature type="transmembrane region" description="Helical" evidence="6">
    <location>
        <begin position="376"/>
        <end position="397"/>
    </location>
</feature>
<dbReference type="PANTHER" id="PTHR30294">
    <property type="entry name" value="MEMBRANE COMPONENT OF ABC TRANSPORTER YHHJ-RELATED"/>
    <property type="match status" value="1"/>
</dbReference>
<dbReference type="Pfam" id="PF12698">
    <property type="entry name" value="ABC2_membrane_3"/>
    <property type="match status" value="1"/>
</dbReference>
<keyword evidence="4 6" id="KW-1133">Transmembrane helix</keyword>
<evidence type="ECO:0000256" key="5">
    <source>
        <dbReference type="ARBA" id="ARBA00023136"/>
    </source>
</evidence>
<feature type="transmembrane region" description="Helical" evidence="6">
    <location>
        <begin position="177"/>
        <end position="196"/>
    </location>
</feature>
<reference evidence="8 9" key="1">
    <citation type="submission" date="2023-12" db="EMBL/GenBank/DDBJ databases">
        <title>Genome sequencing and assembly of bacterial species from a model synthetic community.</title>
        <authorList>
            <person name="Hogle S.L."/>
        </authorList>
    </citation>
    <scope>NUCLEOTIDE SEQUENCE [LARGE SCALE GENOMIC DNA]</scope>
    <source>
        <strain evidence="8 9">HAMBI_3031</strain>
    </source>
</reference>
<dbReference type="InterPro" id="IPR051449">
    <property type="entry name" value="ABC-2_transporter_component"/>
</dbReference>
<evidence type="ECO:0000313" key="8">
    <source>
        <dbReference type="EMBL" id="WQD37452.1"/>
    </source>
</evidence>
<dbReference type="EMBL" id="CP139960">
    <property type="protein sequence ID" value="WQD37452.1"/>
    <property type="molecule type" value="Genomic_DNA"/>
</dbReference>
<evidence type="ECO:0000256" key="1">
    <source>
        <dbReference type="ARBA" id="ARBA00004651"/>
    </source>
</evidence>
<evidence type="ECO:0000256" key="2">
    <source>
        <dbReference type="ARBA" id="ARBA00022475"/>
    </source>
</evidence>
<keyword evidence="3 6" id="KW-0812">Transmembrane</keyword>
<dbReference type="Gene3D" id="3.40.190.10">
    <property type="entry name" value="Periplasmic binding protein-like II"/>
    <property type="match status" value="1"/>
</dbReference>
<proteinExistence type="predicted"/>
<accession>A0ABZ0W4L1</accession>
<feature type="transmembrane region" description="Helical" evidence="6">
    <location>
        <begin position="347"/>
        <end position="370"/>
    </location>
</feature>
<dbReference type="InterPro" id="IPR013525">
    <property type="entry name" value="ABC2_TM"/>
</dbReference>
<feature type="domain" description="ABC-2 type transporter transmembrane" evidence="7">
    <location>
        <begin position="19"/>
        <end position="397"/>
    </location>
</feature>
<sequence length="424" mass="47183">MNKTFLIIQREFLTRVRKKTFIISTLLFPLLYLGLIFGTSYIGANSSTRLKIAVVDSSGKFTSAKIAEANETGKSNVLTLVKDDPKKLSENFETQGYDGYVVIPANIMVDKTPGNISVKSNRTLGAIPEVQSKLNNIWNDIKYEELGIDMQKRETLTGSRLNVSAENLKDKNSNGTFAMIIGYAAGFLVYFILLIYGSQVMMGVMEEKTNRIAEVMVSSVKPFQLMLGKIVGIALVALTQFLLWIAFVFIIFNVSKAAVVEANPAMGEMVQSAQKVFTSVNMGLLLTLFAFYFLSGFFFYSSIYAAVGSAVNEDVREAQSLSFPITLIIIFAIFMLTIAMKDPTSPVAVWTSIIPFTSPIVMMARVAYGVPGTVPYWQLALSMILLVASFLFMVWFAGKIYRTGILMYGKKPTWKEMIKWALRK</sequence>
<feature type="transmembrane region" description="Helical" evidence="6">
    <location>
        <begin position="276"/>
        <end position="301"/>
    </location>
</feature>